<dbReference type="Gene3D" id="3.30.420.10">
    <property type="entry name" value="Ribonuclease H-like superfamily/Ribonuclease H"/>
    <property type="match status" value="1"/>
</dbReference>
<keyword evidence="9" id="KW-1194">Viral DNA replication</keyword>
<sequence>MSYIDCLFDKEKDRIHVVERRNGERIYQEYPANFVFYYDDPRGKFRSIYNAPVARFSSRNSKEFYKELRMNSGKPVYEGDINPIFRCLEENYKGQDAPELNVAFFDIEVAFDLERGFSPTTDPFNPVTAISVYLSWIDQIVTLAVPPQHMSRATAEDIVREFDNTMIFDREEDMLNAFLDLIEDADVLSGWNSEGYDIPYTVNRITRVLSKDDTRRFCLWGQHPKQRTFERFGAEHQTYDLVGRVHMDYMQLYRKYTYEERHSYSLDAIAEYELGERKTQYEGTLDQLYNKDFRKFIEYNRQDTLILHKLDRKLRFLDIANELAHANTVLLQTTMGAVAVTEQAIINEAHERNMVVPNRKRFGSEENTQAAGAYVAYPKKGMHEWIGAVDINSLYPSAIRALNMSPETIVGQLRPIMTDRYIADKIDKGASFAAAWEGLFGSFEYTAVMEQQPGTEITIDWQSGEESVHSAPEVWGMVFNSNKPWMLTANGTIVTHEMRGIIPGLLERWYAERQVMQANKKAATDPKEIALWDKKQLVKKINLNSLYGAILNPGCRFNDPRIGQSTTLTGRAIAQHMAGHINECITGHKDHVGEAIIYGDTDSTYFSAWPVIRTEVAEGRMTWSKEMCVQLYDSIAEQVNDGFPTFMEQAFHCPRSAGELIRAGRELVAERGLFITKKRYAVLIYDLEGHRLDVKGKPGKIKAMGLDLKRSDTPKVIQDFLYEVLESVLSGAERDAVIERIRKFKYEFSERPGWEKGSPKRVNNLTMYGKKEEREGRANMPGHVRAAINWNNLRRMNSDNYSMQIVDGMKTIVCKLRSNPLGWTSIGYPTDEQHLPQWFKELPFDDTEMEATVVDQKIDNLLSVLKWDLASATNTENTFQNLFEF</sequence>
<keyword evidence="4" id="KW-0548">Nucleotidyltransferase</keyword>
<dbReference type="SUPFAM" id="SSF53098">
    <property type="entry name" value="Ribonuclease H-like"/>
    <property type="match status" value="1"/>
</dbReference>
<evidence type="ECO:0000256" key="1">
    <source>
        <dbReference type="ARBA" id="ARBA00005755"/>
    </source>
</evidence>
<dbReference type="InterPro" id="IPR006172">
    <property type="entry name" value="DNA-dir_DNA_pol_B"/>
</dbReference>
<keyword evidence="7" id="KW-0378">Hydrolase</keyword>
<evidence type="ECO:0000259" key="12">
    <source>
        <dbReference type="Pfam" id="PF00136"/>
    </source>
</evidence>
<evidence type="ECO:0000313" key="15">
    <source>
        <dbReference type="EMBL" id="CAB4165839.1"/>
    </source>
</evidence>
<dbReference type="EMBL" id="LR797099">
    <property type="protein sequence ID" value="CAB4186931.1"/>
    <property type="molecule type" value="Genomic_DNA"/>
</dbReference>
<evidence type="ECO:0000256" key="9">
    <source>
        <dbReference type="ARBA" id="ARBA00023109"/>
    </source>
</evidence>
<protein>
    <recommendedName>
        <fullName evidence="2">DNA-directed DNA polymerase</fullName>
        <ecNumber evidence="2">2.7.7.7</ecNumber>
    </recommendedName>
</protein>
<dbReference type="InterPro" id="IPR036397">
    <property type="entry name" value="RNaseH_sf"/>
</dbReference>
<dbReference type="PANTHER" id="PTHR10322">
    <property type="entry name" value="DNA POLYMERASE CATALYTIC SUBUNIT"/>
    <property type="match status" value="1"/>
</dbReference>
<dbReference type="EC" id="2.7.7.7" evidence="2"/>
<dbReference type="InterPro" id="IPR050240">
    <property type="entry name" value="DNA_pol_type-B"/>
</dbReference>
<evidence type="ECO:0000256" key="6">
    <source>
        <dbReference type="ARBA" id="ARBA00022722"/>
    </source>
</evidence>
<evidence type="ECO:0000256" key="7">
    <source>
        <dbReference type="ARBA" id="ARBA00022801"/>
    </source>
</evidence>
<evidence type="ECO:0000313" key="16">
    <source>
        <dbReference type="EMBL" id="CAB4186931.1"/>
    </source>
</evidence>
<dbReference type="GO" id="GO:0006261">
    <property type="term" value="P:DNA-templated DNA replication"/>
    <property type="evidence" value="ECO:0007669"/>
    <property type="project" value="TreeGrafter"/>
</dbReference>
<feature type="domain" description="DNA-directed DNA polymerase family B multifunctional" evidence="12">
    <location>
        <begin position="339"/>
        <end position="605"/>
    </location>
</feature>
<dbReference type="GO" id="GO:0004518">
    <property type="term" value="F:nuclease activity"/>
    <property type="evidence" value="ECO:0007669"/>
    <property type="project" value="UniProtKB-KW"/>
</dbReference>
<dbReference type="InterPro" id="IPR023211">
    <property type="entry name" value="DNA_pol_palm_dom_sf"/>
</dbReference>
<dbReference type="GO" id="GO:0003887">
    <property type="term" value="F:DNA-directed DNA polymerase activity"/>
    <property type="evidence" value="ECO:0007669"/>
    <property type="project" value="UniProtKB-KW"/>
</dbReference>
<dbReference type="EMBL" id="LR796776">
    <property type="protein sequence ID" value="CAB4165839.1"/>
    <property type="molecule type" value="Genomic_DNA"/>
</dbReference>
<evidence type="ECO:0000256" key="4">
    <source>
        <dbReference type="ARBA" id="ARBA00022695"/>
    </source>
</evidence>
<gene>
    <name evidence="16" type="ORF">UFOVP1146_277</name>
    <name evidence="17" type="ORF">UFOVP1638_288</name>
    <name evidence="14" type="ORF">UFOVP812_190</name>
    <name evidence="15" type="ORF">UFOVP818_375</name>
</gene>
<dbReference type="GO" id="GO:0039693">
    <property type="term" value="P:viral DNA genome replication"/>
    <property type="evidence" value="ECO:0007669"/>
    <property type="project" value="UniProtKB-KW"/>
</dbReference>
<dbReference type="SUPFAM" id="SSF56672">
    <property type="entry name" value="DNA/RNA polymerases"/>
    <property type="match status" value="1"/>
</dbReference>
<evidence type="ECO:0000313" key="14">
    <source>
        <dbReference type="EMBL" id="CAB4163921.1"/>
    </source>
</evidence>
<comment type="similarity">
    <text evidence="1">Belongs to the DNA polymerase type-B family.</text>
</comment>
<dbReference type="GO" id="GO:0016787">
    <property type="term" value="F:hydrolase activity"/>
    <property type="evidence" value="ECO:0007669"/>
    <property type="project" value="UniProtKB-KW"/>
</dbReference>
<dbReference type="InterPro" id="IPR006133">
    <property type="entry name" value="DNA-dir_DNA_pol_B_exonuc"/>
</dbReference>
<dbReference type="Gene3D" id="3.90.1600.10">
    <property type="entry name" value="Palm domain of DNA polymerase"/>
    <property type="match status" value="1"/>
</dbReference>
<dbReference type="InterPro" id="IPR012337">
    <property type="entry name" value="RNaseH-like_sf"/>
</dbReference>
<dbReference type="Pfam" id="PF00136">
    <property type="entry name" value="DNA_pol_B"/>
    <property type="match status" value="1"/>
</dbReference>
<name>A0A6J5QZX5_9CAUD</name>
<evidence type="ECO:0000313" key="17">
    <source>
        <dbReference type="EMBL" id="CAB4221374.1"/>
    </source>
</evidence>
<keyword evidence="5" id="KW-0235">DNA replication</keyword>
<evidence type="ECO:0000256" key="2">
    <source>
        <dbReference type="ARBA" id="ARBA00012417"/>
    </source>
</evidence>
<organism evidence="16">
    <name type="scientific">uncultured Caudovirales phage</name>
    <dbReference type="NCBI Taxonomy" id="2100421"/>
    <lineage>
        <taxon>Viruses</taxon>
        <taxon>Duplodnaviria</taxon>
        <taxon>Heunggongvirae</taxon>
        <taxon>Uroviricota</taxon>
        <taxon>Caudoviricetes</taxon>
        <taxon>Peduoviridae</taxon>
        <taxon>Maltschvirus</taxon>
        <taxon>Maltschvirus maltsch</taxon>
    </lineage>
</organism>
<dbReference type="PANTHER" id="PTHR10322:SF23">
    <property type="entry name" value="DNA POLYMERASE DELTA CATALYTIC SUBUNIT"/>
    <property type="match status" value="1"/>
</dbReference>
<keyword evidence="8" id="KW-0239">DNA-directed DNA polymerase</keyword>
<evidence type="ECO:0000256" key="11">
    <source>
        <dbReference type="ARBA" id="ARBA00049244"/>
    </source>
</evidence>
<dbReference type="PRINTS" id="PR00106">
    <property type="entry name" value="DNAPOLB"/>
</dbReference>
<dbReference type="EMBL" id="LR796758">
    <property type="protein sequence ID" value="CAB4163921.1"/>
    <property type="molecule type" value="Genomic_DNA"/>
</dbReference>
<comment type="catalytic activity">
    <reaction evidence="11">
        <text>DNA(n) + a 2'-deoxyribonucleoside 5'-triphosphate = DNA(n+1) + diphosphate</text>
        <dbReference type="Rhea" id="RHEA:22508"/>
        <dbReference type="Rhea" id="RHEA-COMP:17339"/>
        <dbReference type="Rhea" id="RHEA-COMP:17340"/>
        <dbReference type="ChEBI" id="CHEBI:33019"/>
        <dbReference type="ChEBI" id="CHEBI:61560"/>
        <dbReference type="ChEBI" id="CHEBI:173112"/>
        <dbReference type="EC" id="2.7.7.7"/>
    </reaction>
</comment>
<reference evidence="16" key="1">
    <citation type="submission" date="2020-05" db="EMBL/GenBank/DDBJ databases">
        <authorList>
            <person name="Chiriac C."/>
            <person name="Salcher M."/>
            <person name="Ghai R."/>
            <person name="Kavagutti S V."/>
        </authorList>
    </citation>
    <scope>NUCLEOTIDE SEQUENCE</scope>
</reference>
<dbReference type="Pfam" id="PF03104">
    <property type="entry name" value="DNA_pol_B_exo1"/>
    <property type="match status" value="1"/>
</dbReference>
<evidence type="ECO:0000256" key="3">
    <source>
        <dbReference type="ARBA" id="ARBA00022679"/>
    </source>
</evidence>
<accession>A0A6J5QZX5</accession>
<proteinExistence type="inferred from homology"/>
<dbReference type="SMART" id="SM00486">
    <property type="entry name" value="POLBc"/>
    <property type="match status" value="1"/>
</dbReference>
<feature type="domain" description="DNA-directed DNA polymerase family B exonuclease" evidence="13">
    <location>
        <begin position="91"/>
        <end position="269"/>
    </location>
</feature>
<dbReference type="GO" id="GO:0000166">
    <property type="term" value="F:nucleotide binding"/>
    <property type="evidence" value="ECO:0007669"/>
    <property type="project" value="InterPro"/>
</dbReference>
<keyword evidence="3" id="KW-0808">Transferase</keyword>
<dbReference type="GO" id="GO:0003677">
    <property type="term" value="F:DNA binding"/>
    <property type="evidence" value="ECO:0007669"/>
    <property type="project" value="UniProtKB-KW"/>
</dbReference>
<evidence type="ECO:0000256" key="8">
    <source>
        <dbReference type="ARBA" id="ARBA00022932"/>
    </source>
</evidence>
<keyword evidence="6" id="KW-0540">Nuclease</keyword>
<evidence type="ECO:0000256" key="5">
    <source>
        <dbReference type="ARBA" id="ARBA00022705"/>
    </source>
</evidence>
<dbReference type="Gene3D" id="3.30.342.10">
    <property type="entry name" value="DNA Polymerase, chain B, domain 1"/>
    <property type="match status" value="1"/>
</dbReference>
<dbReference type="Gene3D" id="3.40.1820.10">
    <property type="entry name" value="DnaQ-like 3'-5' exonuclease"/>
    <property type="match status" value="1"/>
</dbReference>
<dbReference type="InterPro" id="IPR043502">
    <property type="entry name" value="DNA/RNA_pol_sf"/>
</dbReference>
<keyword evidence="10" id="KW-0238">DNA-binding</keyword>
<dbReference type="EMBL" id="LR797502">
    <property type="protein sequence ID" value="CAB4221374.1"/>
    <property type="molecule type" value="Genomic_DNA"/>
</dbReference>
<evidence type="ECO:0000259" key="13">
    <source>
        <dbReference type="Pfam" id="PF03104"/>
    </source>
</evidence>
<dbReference type="InterPro" id="IPR006134">
    <property type="entry name" value="DNA-dir_DNA_pol_B_multi_dom"/>
</dbReference>
<evidence type="ECO:0000256" key="10">
    <source>
        <dbReference type="ARBA" id="ARBA00023125"/>
    </source>
</evidence>